<evidence type="ECO:0000256" key="6">
    <source>
        <dbReference type="ARBA" id="ARBA00022692"/>
    </source>
</evidence>
<reference evidence="23" key="3">
    <citation type="submission" date="2022-01" db="UniProtKB">
        <authorList>
            <consortium name="EnsemblPlants"/>
        </authorList>
    </citation>
    <scope>IDENTIFICATION</scope>
    <source>
        <strain evidence="23">subsp. vulgare</strain>
    </source>
</reference>
<feature type="binding site" evidence="18">
    <location>
        <position position="214"/>
    </location>
    <ligand>
        <name>ATP</name>
        <dbReference type="ChEBI" id="CHEBI:30616"/>
    </ligand>
</feature>
<keyword evidence="8 18" id="KW-0547">Nucleotide-binding</keyword>
<dbReference type="PROSITE" id="PS50011">
    <property type="entry name" value="PROTEIN_KINASE_DOM"/>
    <property type="match status" value="1"/>
</dbReference>
<comment type="subcellular location">
    <subcellularLocation>
        <location evidence="1">Membrane</location>
        <topology evidence="1">Single-pass type I membrane protein</topology>
    </subcellularLocation>
</comment>
<dbReference type="EnsemblPlants" id="HORVU.MOREX.r3.7HG0748570.1">
    <property type="protein sequence ID" value="HORVU.MOREX.r3.7HG0748570.1.CDS1"/>
    <property type="gene ID" value="HORVU.MOREX.r3.7HG0748570"/>
</dbReference>
<accession>A0A8I6YP95</accession>
<keyword evidence="13" id="KW-1015">Disulfide bond</keyword>
<evidence type="ECO:0000256" key="13">
    <source>
        <dbReference type="ARBA" id="ARBA00023157"/>
    </source>
</evidence>
<dbReference type="Gramene" id="HORVU.MOREX.r3.7HG0748570.1">
    <property type="protein sequence ID" value="HORVU.MOREX.r3.7HG0748570.1.CDS1"/>
    <property type="gene ID" value="HORVU.MOREX.r3.7HG0748570"/>
</dbReference>
<comment type="catalytic activity">
    <reaction evidence="17">
        <text>L-seryl-[protein] + ATP = O-phospho-L-seryl-[protein] + ADP + H(+)</text>
        <dbReference type="Rhea" id="RHEA:17989"/>
        <dbReference type="Rhea" id="RHEA-COMP:9863"/>
        <dbReference type="Rhea" id="RHEA-COMP:11604"/>
        <dbReference type="ChEBI" id="CHEBI:15378"/>
        <dbReference type="ChEBI" id="CHEBI:29999"/>
        <dbReference type="ChEBI" id="CHEBI:30616"/>
        <dbReference type="ChEBI" id="CHEBI:83421"/>
        <dbReference type="ChEBI" id="CHEBI:456216"/>
        <dbReference type="EC" id="2.7.11.1"/>
    </reaction>
</comment>
<dbReference type="Gene3D" id="3.30.200.20">
    <property type="entry name" value="Phosphorylase Kinase, domain 1"/>
    <property type="match status" value="1"/>
</dbReference>
<evidence type="ECO:0000313" key="23">
    <source>
        <dbReference type="EnsemblPlants" id="HORVU.MOREX.r3.7HG0748570.1.CDS1"/>
    </source>
</evidence>
<evidence type="ECO:0000256" key="12">
    <source>
        <dbReference type="ARBA" id="ARBA00023136"/>
    </source>
</evidence>
<dbReference type="CDD" id="cd01098">
    <property type="entry name" value="PAN_AP_plant"/>
    <property type="match status" value="1"/>
</dbReference>
<feature type="transmembrane region" description="Helical" evidence="20">
    <location>
        <begin position="122"/>
        <end position="149"/>
    </location>
</feature>
<keyword evidence="24" id="KW-1185">Reference proteome</keyword>
<keyword evidence="6 20" id="KW-0812">Transmembrane</keyword>
<comment type="catalytic activity">
    <reaction evidence="16">
        <text>L-threonyl-[protein] + ATP = O-phospho-L-threonyl-[protein] + ADP + H(+)</text>
        <dbReference type="Rhea" id="RHEA:46608"/>
        <dbReference type="Rhea" id="RHEA-COMP:11060"/>
        <dbReference type="Rhea" id="RHEA-COMP:11605"/>
        <dbReference type="ChEBI" id="CHEBI:15378"/>
        <dbReference type="ChEBI" id="CHEBI:30013"/>
        <dbReference type="ChEBI" id="CHEBI:30616"/>
        <dbReference type="ChEBI" id="CHEBI:61977"/>
        <dbReference type="ChEBI" id="CHEBI:456216"/>
        <dbReference type="EC" id="2.7.11.1"/>
    </reaction>
</comment>
<feature type="domain" description="Apple" evidence="22">
    <location>
        <begin position="1"/>
        <end position="67"/>
    </location>
</feature>
<evidence type="ECO:0000259" key="21">
    <source>
        <dbReference type="PROSITE" id="PS50011"/>
    </source>
</evidence>
<keyword evidence="3 19" id="KW-0723">Serine/threonine-protein kinase</keyword>
<evidence type="ECO:0000256" key="19">
    <source>
        <dbReference type="RuleBase" id="RU000304"/>
    </source>
</evidence>
<evidence type="ECO:0000256" key="4">
    <source>
        <dbReference type="ARBA" id="ARBA00022536"/>
    </source>
</evidence>
<dbReference type="PROSITE" id="PS50948">
    <property type="entry name" value="PAN"/>
    <property type="match status" value="1"/>
</dbReference>
<name>A0A8I6YP95_HORVV</name>
<dbReference type="AlphaFoldDB" id="A0A8I6YP95"/>
<keyword evidence="7" id="KW-0732">Signal</keyword>
<dbReference type="Pfam" id="PF00024">
    <property type="entry name" value="PAN_1"/>
    <property type="match status" value="1"/>
</dbReference>
<dbReference type="Gene3D" id="3.50.4.10">
    <property type="entry name" value="Hepatocyte Growth Factor"/>
    <property type="match status" value="1"/>
</dbReference>
<proteinExistence type="inferred from homology"/>
<dbReference type="SMR" id="A0A8I6YP95"/>
<dbReference type="SUPFAM" id="SSF57414">
    <property type="entry name" value="Hairpin loop containing domain-like"/>
    <property type="match status" value="1"/>
</dbReference>
<dbReference type="PANTHER" id="PTHR47974:SF33">
    <property type="entry name" value="PROTEIN KINASE DOMAIN-CONTAINING PROTEIN"/>
    <property type="match status" value="1"/>
</dbReference>
<dbReference type="PROSITE" id="PS00108">
    <property type="entry name" value="PROTEIN_KINASE_ST"/>
    <property type="match status" value="1"/>
</dbReference>
<keyword evidence="10 18" id="KW-0067">ATP-binding</keyword>
<dbReference type="Gene3D" id="1.10.510.10">
    <property type="entry name" value="Transferase(Phosphotransferase) domain 1"/>
    <property type="match status" value="1"/>
</dbReference>
<evidence type="ECO:0000256" key="3">
    <source>
        <dbReference type="ARBA" id="ARBA00022527"/>
    </source>
</evidence>
<dbReference type="GO" id="GO:0005524">
    <property type="term" value="F:ATP binding"/>
    <property type="evidence" value="ECO:0007669"/>
    <property type="project" value="UniProtKB-UniRule"/>
</dbReference>
<keyword evidence="9" id="KW-0418">Kinase</keyword>
<evidence type="ECO:0000256" key="11">
    <source>
        <dbReference type="ARBA" id="ARBA00022989"/>
    </source>
</evidence>
<evidence type="ECO:0000256" key="5">
    <source>
        <dbReference type="ARBA" id="ARBA00022679"/>
    </source>
</evidence>
<keyword evidence="12 20" id="KW-0472">Membrane</keyword>
<evidence type="ECO:0000256" key="14">
    <source>
        <dbReference type="ARBA" id="ARBA00023170"/>
    </source>
</evidence>
<evidence type="ECO:0000313" key="24">
    <source>
        <dbReference type="Proteomes" id="UP000011116"/>
    </source>
</evidence>
<dbReference type="InterPro" id="IPR003609">
    <property type="entry name" value="Pan_app"/>
</dbReference>
<dbReference type="GO" id="GO:0016020">
    <property type="term" value="C:membrane"/>
    <property type="evidence" value="ECO:0007669"/>
    <property type="project" value="UniProtKB-SubCell"/>
</dbReference>
<dbReference type="InterPro" id="IPR000719">
    <property type="entry name" value="Prot_kinase_dom"/>
</dbReference>
<protein>
    <recommendedName>
        <fullName evidence="2">non-specific serine/threonine protein kinase</fullName>
        <ecNumber evidence="2">2.7.11.1</ecNumber>
    </recommendedName>
</protein>
<keyword evidence="14" id="KW-0675">Receptor</keyword>
<dbReference type="FunFam" id="3.30.200.20:FF:000059">
    <property type="entry name" value="S-receptor-like serine/threonine-protein kinase"/>
    <property type="match status" value="1"/>
</dbReference>
<reference evidence="24" key="1">
    <citation type="journal article" date="2012" name="Nature">
        <title>A physical, genetic and functional sequence assembly of the barley genome.</title>
        <authorList>
            <consortium name="The International Barley Genome Sequencing Consortium"/>
            <person name="Mayer K.F."/>
            <person name="Waugh R."/>
            <person name="Brown J.W."/>
            <person name="Schulman A."/>
            <person name="Langridge P."/>
            <person name="Platzer M."/>
            <person name="Fincher G.B."/>
            <person name="Muehlbauer G.J."/>
            <person name="Sato K."/>
            <person name="Close T.J."/>
            <person name="Wise R.P."/>
            <person name="Stein N."/>
        </authorList>
    </citation>
    <scope>NUCLEOTIDE SEQUENCE [LARGE SCALE GENOMIC DNA]</scope>
    <source>
        <strain evidence="24">cv. Morex</strain>
    </source>
</reference>
<dbReference type="InterPro" id="IPR008271">
    <property type="entry name" value="Ser/Thr_kinase_AS"/>
</dbReference>
<dbReference type="Pfam" id="PF00069">
    <property type="entry name" value="Pkinase"/>
    <property type="match status" value="1"/>
</dbReference>
<feature type="domain" description="Protein kinase" evidence="21">
    <location>
        <begin position="186"/>
        <end position="469"/>
    </location>
</feature>
<keyword evidence="15" id="KW-0325">Glycoprotein</keyword>
<dbReference type="InterPro" id="IPR011009">
    <property type="entry name" value="Kinase-like_dom_sf"/>
</dbReference>
<evidence type="ECO:0000259" key="22">
    <source>
        <dbReference type="PROSITE" id="PS50948"/>
    </source>
</evidence>
<dbReference type="EC" id="2.7.11.1" evidence="2"/>
<evidence type="ECO:0000256" key="1">
    <source>
        <dbReference type="ARBA" id="ARBA00004479"/>
    </source>
</evidence>
<evidence type="ECO:0000256" key="20">
    <source>
        <dbReference type="SAM" id="Phobius"/>
    </source>
</evidence>
<organism evidence="23 24">
    <name type="scientific">Hordeum vulgare subsp. vulgare</name>
    <name type="common">Domesticated barley</name>
    <dbReference type="NCBI Taxonomy" id="112509"/>
    <lineage>
        <taxon>Eukaryota</taxon>
        <taxon>Viridiplantae</taxon>
        <taxon>Streptophyta</taxon>
        <taxon>Embryophyta</taxon>
        <taxon>Tracheophyta</taxon>
        <taxon>Spermatophyta</taxon>
        <taxon>Magnoliopsida</taxon>
        <taxon>Liliopsida</taxon>
        <taxon>Poales</taxon>
        <taxon>Poaceae</taxon>
        <taxon>BOP clade</taxon>
        <taxon>Pooideae</taxon>
        <taxon>Triticodae</taxon>
        <taxon>Triticeae</taxon>
        <taxon>Hordeinae</taxon>
        <taxon>Hordeum</taxon>
    </lineage>
</organism>
<evidence type="ECO:0000256" key="9">
    <source>
        <dbReference type="ARBA" id="ARBA00022777"/>
    </source>
</evidence>
<evidence type="ECO:0000256" key="17">
    <source>
        <dbReference type="ARBA" id="ARBA00048679"/>
    </source>
</evidence>
<reference evidence="23" key="2">
    <citation type="submission" date="2020-10" db="EMBL/GenBank/DDBJ databases">
        <authorList>
            <person name="Scholz U."/>
            <person name="Mascher M."/>
            <person name="Fiebig A."/>
        </authorList>
    </citation>
    <scope>NUCLEOTIDE SEQUENCE [LARGE SCALE GENOMIC DNA]</scope>
    <source>
        <strain evidence="23">cv. Morex</strain>
    </source>
</reference>
<dbReference type="FunFam" id="1.10.510.10:FF:000302">
    <property type="entry name" value="Serine/threonine-protein kinase"/>
    <property type="match status" value="1"/>
</dbReference>
<dbReference type="SUPFAM" id="SSF56112">
    <property type="entry name" value="Protein kinase-like (PK-like)"/>
    <property type="match status" value="1"/>
</dbReference>
<evidence type="ECO:0000256" key="15">
    <source>
        <dbReference type="ARBA" id="ARBA00023180"/>
    </source>
</evidence>
<evidence type="ECO:0000256" key="18">
    <source>
        <dbReference type="PROSITE-ProRule" id="PRU10141"/>
    </source>
</evidence>
<dbReference type="PANTHER" id="PTHR47974">
    <property type="entry name" value="OS07G0415500 PROTEIN"/>
    <property type="match status" value="1"/>
</dbReference>
<keyword evidence="5" id="KW-0808">Transferase</keyword>
<keyword evidence="4" id="KW-0245">EGF-like domain</keyword>
<comment type="similarity">
    <text evidence="19">Belongs to the protein kinase superfamily.</text>
</comment>
<dbReference type="CDD" id="cd14066">
    <property type="entry name" value="STKc_IRAK"/>
    <property type="match status" value="1"/>
</dbReference>
<dbReference type="InterPro" id="IPR017441">
    <property type="entry name" value="Protein_kinase_ATP_BS"/>
</dbReference>
<evidence type="ECO:0000256" key="2">
    <source>
        <dbReference type="ARBA" id="ARBA00012513"/>
    </source>
</evidence>
<dbReference type="SMART" id="SM00220">
    <property type="entry name" value="S_TKc"/>
    <property type="match status" value="1"/>
</dbReference>
<dbReference type="Proteomes" id="UP000011116">
    <property type="component" value="Chromosome 7H"/>
</dbReference>
<sequence>MFVKLPSTDFRGNDQSSHNLVSLDTCKKICLNDCNCKGFSYLQATGDCYPKWSLVGGVTIPYIRRSMYLKYPKTFQVSDSSIPHSQPFGSRYVPNCSAKSEYFTVDFLDQPKNTQSGLKSQYLYLLYGFLLAIFCVEVIFVALGCWFMLRRESKQLTGVWPAEVGYEMITNHFRRYTYKELQRATQKFKDQIGCGASGHVYKGVLKDKRAVAVKRLADINQGGEEFQHELSVIGKIYHMNLVRVWGFCSDGPHRILVLEYVENGSLDKTLFSSTRLLEWSERFKIALGVAKGLAYLHHECLEWVIHCDLKPENILLDDNLQPKISDFGLAKLVNRSGSNKNVSRIHGTRGYIAPEWVSSQPITAKVDVYSFGVVLLELLKGARVSDWASNADEEVEMVFGRVIRMLAENLMLEGGQQLWIADFIDLRLNGQFDSLQARAMFKLAVSCVEEDGRQRPTMENVVRMLLSVA</sequence>
<evidence type="ECO:0000256" key="16">
    <source>
        <dbReference type="ARBA" id="ARBA00047899"/>
    </source>
</evidence>
<dbReference type="PROSITE" id="PS00107">
    <property type="entry name" value="PROTEIN_KINASE_ATP"/>
    <property type="match status" value="1"/>
</dbReference>
<dbReference type="GO" id="GO:0004674">
    <property type="term" value="F:protein serine/threonine kinase activity"/>
    <property type="evidence" value="ECO:0007669"/>
    <property type="project" value="UniProtKB-KW"/>
</dbReference>
<evidence type="ECO:0000256" key="7">
    <source>
        <dbReference type="ARBA" id="ARBA00022729"/>
    </source>
</evidence>
<evidence type="ECO:0000256" key="10">
    <source>
        <dbReference type="ARBA" id="ARBA00022840"/>
    </source>
</evidence>
<evidence type="ECO:0000256" key="8">
    <source>
        <dbReference type="ARBA" id="ARBA00022741"/>
    </source>
</evidence>
<keyword evidence="11 20" id="KW-1133">Transmembrane helix</keyword>